<sequence>MTPEIQTFLLAMTPIGELRVSLPAALTIYQLNWGIAYLISVIGNLVPVVFLLLFLEPVSNWLSRR</sequence>
<keyword evidence="1" id="KW-0812">Transmembrane</keyword>
<evidence type="ECO:0000256" key="1">
    <source>
        <dbReference type="SAM" id="Phobius"/>
    </source>
</evidence>
<protein>
    <submittedName>
        <fullName evidence="2">Uncharacterized protein</fullName>
    </submittedName>
</protein>
<accession>X1HZW3</accession>
<name>X1HZW3_9ZZZZ</name>
<evidence type="ECO:0000313" key="2">
    <source>
        <dbReference type="EMBL" id="GAH50858.1"/>
    </source>
</evidence>
<dbReference type="Pfam" id="PF06695">
    <property type="entry name" value="Sm_multidrug_ex"/>
    <property type="match status" value="1"/>
</dbReference>
<keyword evidence="1" id="KW-0472">Membrane</keyword>
<keyword evidence="1" id="KW-1133">Transmembrane helix</keyword>
<reference evidence="2" key="1">
    <citation type="journal article" date="2014" name="Front. Microbiol.">
        <title>High frequency of phylogenetically diverse reductive dehalogenase-homologous genes in deep subseafloor sedimentary metagenomes.</title>
        <authorList>
            <person name="Kawai M."/>
            <person name="Futagami T."/>
            <person name="Toyoda A."/>
            <person name="Takaki Y."/>
            <person name="Nishi S."/>
            <person name="Hori S."/>
            <person name="Arai W."/>
            <person name="Tsubouchi T."/>
            <person name="Morono Y."/>
            <person name="Uchiyama I."/>
            <person name="Ito T."/>
            <person name="Fujiyama A."/>
            <person name="Inagaki F."/>
            <person name="Takami H."/>
        </authorList>
    </citation>
    <scope>NUCLEOTIDE SEQUENCE</scope>
    <source>
        <strain evidence="2">Expedition CK06-06</strain>
    </source>
</reference>
<feature type="transmembrane region" description="Helical" evidence="1">
    <location>
        <begin position="35"/>
        <end position="55"/>
    </location>
</feature>
<dbReference type="AlphaFoldDB" id="X1HZW3"/>
<feature type="non-terminal residue" evidence="2">
    <location>
        <position position="65"/>
    </location>
</feature>
<organism evidence="2">
    <name type="scientific">marine sediment metagenome</name>
    <dbReference type="NCBI Taxonomy" id="412755"/>
    <lineage>
        <taxon>unclassified sequences</taxon>
        <taxon>metagenomes</taxon>
        <taxon>ecological metagenomes</taxon>
    </lineage>
</organism>
<proteinExistence type="predicted"/>
<dbReference type="EMBL" id="BARU01019282">
    <property type="protein sequence ID" value="GAH50858.1"/>
    <property type="molecule type" value="Genomic_DNA"/>
</dbReference>
<dbReference type="InterPro" id="IPR009577">
    <property type="entry name" value="Sm_multidrug_ex"/>
</dbReference>
<gene>
    <name evidence="2" type="ORF">S03H2_31767</name>
</gene>
<comment type="caution">
    <text evidence="2">The sequence shown here is derived from an EMBL/GenBank/DDBJ whole genome shotgun (WGS) entry which is preliminary data.</text>
</comment>